<dbReference type="InterPro" id="IPR011008">
    <property type="entry name" value="Dimeric_a/b-barrel"/>
</dbReference>
<protein>
    <recommendedName>
        <fullName evidence="3">Ester cyclase</fullName>
    </recommendedName>
</protein>
<dbReference type="Proteomes" id="UP001500394">
    <property type="component" value="Unassembled WGS sequence"/>
</dbReference>
<dbReference type="Gene3D" id="3.30.70.100">
    <property type="match status" value="1"/>
</dbReference>
<dbReference type="SUPFAM" id="SSF54427">
    <property type="entry name" value="NTF2-like"/>
    <property type="match status" value="1"/>
</dbReference>
<accession>A0ABP8QWF8</accession>
<keyword evidence="2" id="KW-1185">Reference proteome</keyword>
<dbReference type="SUPFAM" id="SSF54909">
    <property type="entry name" value="Dimeric alpha+beta barrel"/>
    <property type="match status" value="1"/>
</dbReference>
<dbReference type="EMBL" id="BAABGR010000006">
    <property type="protein sequence ID" value="GAA4511859.1"/>
    <property type="molecule type" value="Genomic_DNA"/>
</dbReference>
<evidence type="ECO:0008006" key="3">
    <source>
        <dbReference type="Google" id="ProtNLM"/>
    </source>
</evidence>
<name>A0ABP8QWF8_9SPHI</name>
<dbReference type="Gene3D" id="3.10.450.50">
    <property type="match status" value="1"/>
</dbReference>
<evidence type="ECO:0000313" key="2">
    <source>
        <dbReference type="Proteomes" id="UP001500394"/>
    </source>
</evidence>
<dbReference type="InterPro" id="IPR009959">
    <property type="entry name" value="Cyclase_SnoaL-like"/>
</dbReference>
<proteinExistence type="predicted"/>
<evidence type="ECO:0000313" key="1">
    <source>
        <dbReference type="EMBL" id="GAA4511859.1"/>
    </source>
</evidence>
<dbReference type="PANTHER" id="PTHR38436">
    <property type="entry name" value="POLYKETIDE CYCLASE SNOAL-LIKE DOMAIN"/>
    <property type="match status" value="1"/>
</dbReference>
<organism evidence="1 2">
    <name type="scientific">Sphingobacterium thermophilum</name>
    <dbReference type="NCBI Taxonomy" id="768534"/>
    <lineage>
        <taxon>Bacteria</taxon>
        <taxon>Pseudomonadati</taxon>
        <taxon>Bacteroidota</taxon>
        <taxon>Sphingobacteriia</taxon>
        <taxon>Sphingobacteriales</taxon>
        <taxon>Sphingobacteriaceae</taxon>
        <taxon>Sphingobacterium</taxon>
    </lineage>
</organism>
<dbReference type="InterPro" id="IPR032710">
    <property type="entry name" value="NTF2-like_dom_sf"/>
</dbReference>
<dbReference type="Pfam" id="PF07366">
    <property type="entry name" value="SnoaL"/>
    <property type="match status" value="1"/>
</dbReference>
<dbReference type="RefSeq" id="WP_345064292.1">
    <property type="nucleotide sequence ID" value="NZ_BAABGR010000006.1"/>
</dbReference>
<dbReference type="PANTHER" id="PTHR38436:SF1">
    <property type="entry name" value="ESTER CYCLASE"/>
    <property type="match status" value="1"/>
</dbReference>
<gene>
    <name evidence="1" type="ORF">GCM10023173_05130</name>
</gene>
<comment type="caution">
    <text evidence="1">The sequence shown here is derived from an EMBL/GenBank/DDBJ whole genome shotgun (WGS) entry which is preliminary data.</text>
</comment>
<reference evidence="2" key="1">
    <citation type="journal article" date="2019" name="Int. J. Syst. Evol. Microbiol.">
        <title>The Global Catalogue of Microorganisms (GCM) 10K type strain sequencing project: providing services to taxonomists for standard genome sequencing and annotation.</title>
        <authorList>
            <consortium name="The Broad Institute Genomics Platform"/>
            <consortium name="The Broad Institute Genome Sequencing Center for Infectious Disease"/>
            <person name="Wu L."/>
            <person name="Ma J."/>
        </authorList>
    </citation>
    <scope>NUCLEOTIDE SEQUENCE [LARGE SCALE GENOMIC DNA]</scope>
    <source>
        <strain evidence="2">JCM 17858</strain>
    </source>
</reference>
<sequence>METELNKKAVRTLYEHILNTRKFDDLEKVVSPDYLNAQGDKGIDGFAKSVMVFAHAFPDATWTIKEIIAEGNKVFVKHKVEGTHRGVFQNIAPTQKHIEGEGMAIYKLKARKIISHQVITNQLSFLQQLNVIHHTLWAPSSERVYFVDRFTMPQSSVQEFTEKMEVNRRLIRKLPGFIQDQILVREDNDGRTVILTIAAWDNQASLDNAKKIVQDEYKKSGFHPQEFYRKLHIQMERETFRCLTE</sequence>